<keyword evidence="2" id="KW-1185">Reference proteome</keyword>
<evidence type="ECO:0000313" key="1">
    <source>
        <dbReference type="EMBL" id="SEA86551.1"/>
    </source>
</evidence>
<sequence length="57" mass="6853">MQTFKIFYKIKGKARPYGRFYLIECNKTNRIAEKCKALHSFVRKKAKKKDKLLLVYP</sequence>
<organism evidence="1 2">
    <name type="scientific">Flavobacterium gillisiae</name>
    <dbReference type="NCBI Taxonomy" id="150146"/>
    <lineage>
        <taxon>Bacteria</taxon>
        <taxon>Pseudomonadati</taxon>
        <taxon>Bacteroidota</taxon>
        <taxon>Flavobacteriia</taxon>
        <taxon>Flavobacteriales</taxon>
        <taxon>Flavobacteriaceae</taxon>
        <taxon>Flavobacterium</taxon>
    </lineage>
</organism>
<accession>A0A1H4ENG1</accession>
<dbReference type="Proteomes" id="UP000198951">
    <property type="component" value="Unassembled WGS sequence"/>
</dbReference>
<evidence type="ECO:0000313" key="2">
    <source>
        <dbReference type="Proteomes" id="UP000198951"/>
    </source>
</evidence>
<dbReference type="EMBL" id="FNRD01000010">
    <property type="protein sequence ID" value="SEA86551.1"/>
    <property type="molecule type" value="Genomic_DNA"/>
</dbReference>
<proteinExistence type="predicted"/>
<reference evidence="2" key="1">
    <citation type="submission" date="2016-10" db="EMBL/GenBank/DDBJ databases">
        <authorList>
            <person name="Varghese N."/>
            <person name="Submissions S."/>
        </authorList>
    </citation>
    <scope>NUCLEOTIDE SEQUENCE [LARGE SCALE GENOMIC DNA]</scope>
    <source>
        <strain evidence="2">DSM 22376</strain>
    </source>
</reference>
<name>A0A1H4ENG1_9FLAO</name>
<protein>
    <submittedName>
        <fullName evidence="1">Uncharacterized protein</fullName>
    </submittedName>
</protein>
<dbReference type="AlphaFoldDB" id="A0A1H4ENG1"/>
<gene>
    <name evidence="1" type="ORF">SAMN05443667_11095</name>
</gene>